<evidence type="ECO:0000256" key="3">
    <source>
        <dbReference type="ARBA" id="ARBA00022692"/>
    </source>
</evidence>
<feature type="signal peptide" evidence="7">
    <location>
        <begin position="1"/>
        <end position="32"/>
    </location>
</feature>
<dbReference type="EMBL" id="CAACVS010000129">
    <property type="protein sequence ID" value="VEU37519.1"/>
    <property type="molecule type" value="Genomic_DNA"/>
</dbReference>
<dbReference type="PANTHER" id="PTHR11266:SF80">
    <property type="entry name" value="PEROXISOMAL MEMBRANE PROTEIN 2"/>
    <property type="match status" value="1"/>
</dbReference>
<reference evidence="8 9" key="1">
    <citation type="submission" date="2019-01" db="EMBL/GenBank/DDBJ databases">
        <authorList>
            <person name="Ferrante I. M."/>
        </authorList>
    </citation>
    <scope>NUCLEOTIDE SEQUENCE [LARGE SCALE GENOMIC DNA]</scope>
    <source>
        <strain evidence="8 9">B856</strain>
    </source>
</reference>
<name>A0A448Z667_9STRA</name>
<comment type="subcellular location">
    <subcellularLocation>
        <location evidence="1">Membrane</location>
        <topology evidence="1">Multi-pass membrane protein</topology>
    </subcellularLocation>
</comment>
<evidence type="ECO:0000256" key="7">
    <source>
        <dbReference type="SAM" id="SignalP"/>
    </source>
</evidence>
<dbReference type="GO" id="GO:0005778">
    <property type="term" value="C:peroxisomal membrane"/>
    <property type="evidence" value="ECO:0007669"/>
    <property type="project" value="TreeGrafter"/>
</dbReference>
<keyword evidence="4 6" id="KW-1133">Transmembrane helix</keyword>
<evidence type="ECO:0000313" key="9">
    <source>
        <dbReference type="Proteomes" id="UP000291116"/>
    </source>
</evidence>
<evidence type="ECO:0000313" key="8">
    <source>
        <dbReference type="EMBL" id="VEU37519.1"/>
    </source>
</evidence>
<dbReference type="PANTHER" id="PTHR11266">
    <property type="entry name" value="PEROXISOMAL MEMBRANE PROTEIN 2, PXMP2 MPV17"/>
    <property type="match status" value="1"/>
</dbReference>
<gene>
    <name evidence="8" type="ORF">PSNMU_V1.4_AUG-EV-PASAV3_0043190</name>
</gene>
<dbReference type="Pfam" id="PF04117">
    <property type="entry name" value="Mpv17_PMP22"/>
    <property type="match status" value="1"/>
</dbReference>
<dbReference type="AlphaFoldDB" id="A0A448Z667"/>
<evidence type="ECO:0000256" key="4">
    <source>
        <dbReference type="ARBA" id="ARBA00022989"/>
    </source>
</evidence>
<dbReference type="InterPro" id="IPR007248">
    <property type="entry name" value="Mpv17_PMP22"/>
</dbReference>
<evidence type="ECO:0000256" key="1">
    <source>
        <dbReference type="ARBA" id="ARBA00004141"/>
    </source>
</evidence>
<keyword evidence="3 6" id="KW-0812">Transmembrane</keyword>
<evidence type="ECO:0000256" key="5">
    <source>
        <dbReference type="ARBA" id="ARBA00023136"/>
    </source>
</evidence>
<proteinExistence type="inferred from homology"/>
<keyword evidence="9" id="KW-1185">Reference proteome</keyword>
<comment type="similarity">
    <text evidence="2 6">Belongs to the peroxisomal membrane protein PXMP2/4 family.</text>
</comment>
<feature type="transmembrane region" description="Helical" evidence="6">
    <location>
        <begin position="180"/>
        <end position="202"/>
    </location>
</feature>
<evidence type="ECO:0000256" key="2">
    <source>
        <dbReference type="ARBA" id="ARBA00006824"/>
    </source>
</evidence>
<feature type="chain" id="PRO_5019484735" description="Peroxisomal membrane protein MPV17" evidence="7">
    <location>
        <begin position="33"/>
        <end position="274"/>
    </location>
</feature>
<accession>A0A448Z667</accession>
<sequence length="274" mass="30932">MMTTSRSHFFAPTKFFVLSVLVLVAAFSLADASTLAKTYVSKQPGTQPRGTEYVVSSFCSDETNDEPEEPVAFVAKKRHTSPLKAAYQWYLKSCTETPFRAKGLTSATIAALGDVIAQLIEKKATAKALNAARVATFFFVNMLFTGPFIHLWYTFLNTVGKKMDERFYNVSALKKTVTQVFLDQTLGTAVFFPLYIYVYGAFESVIQMHRLPNLSHATEKCRNHLWGIIMTQFRVFPLSNMINFGLVPFELRVLWTSTVSLFWNIYLCSVVGTR</sequence>
<dbReference type="Proteomes" id="UP000291116">
    <property type="component" value="Unassembled WGS sequence"/>
</dbReference>
<keyword evidence="7" id="KW-0732">Signal</keyword>
<dbReference type="OrthoDB" id="430207at2759"/>
<protein>
    <recommendedName>
        <fullName evidence="10">Peroxisomal membrane protein MPV17</fullName>
    </recommendedName>
</protein>
<evidence type="ECO:0000256" key="6">
    <source>
        <dbReference type="RuleBase" id="RU363053"/>
    </source>
</evidence>
<feature type="transmembrane region" description="Helical" evidence="6">
    <location>
        <begin position="137"/>
        <end position="159"/>
    </location>
</feature>
<organism evidence="8 9">
    <name type="scientific">Pseudo-nitzschia multistriata</name>
    <dbReference type="NCBI Taxonomy" id="183589"/>
    <lineage>
        <taxon>Eukaryota</taxon>
        <taxon>Sar</taxon>
        <taxon>Stramenopiles</taxon>
        <taxon>Ochrophyta</taxon>
        <taxon>Bacillariophyta</taxon>
        <taxon>Bacillariophyceae</taxon>
        <taxon>Bacillariophycidae</taxon>
        <taxon>Bacillariales</taxon>
        <taxon>Bacillariaceae</taxon>
        <taxon>Pseudo-nitzschia</taxon>
    </lineage>
</organism>
<feature type="transmembrane region" description="Helical" evidence="6">
    <location>
        <begin position="253"/>
        <end position="272"/>
    </location>
</feature>
<keyword evidence="5 6" id="KW-0472">Membrane</keyword>
<evidence type="ECO:0008006" key="10">
    <source>
        <dbReference type="Google" id="ProtNLM"/>
    </source>
</evidence>